<evidence type="ECO:0000313" key="2">
    <source>
        <dbReference type="Proteomes" id="UP000053144"/>
    </source>
</evidence>
<dbReference type="AlphaFoldDB" id="A0A0L9TKQ7"/>
<reference evidence="2" key="1">
    <citation type="journal article" date="2015" name="Proc. Natl. Acad. Sci. U.S.A.">
        <title>Genome sequencing of adzuki bean (Vigna angularis) provides insight into high starch and low fat accumulation and domestication.</title>
        <authorList>
            <person name="Yang K."/>
            <person name="Tian Z."/>
            <person name="Chen C."/>
            <person name="Luo L."/>
            <person name="Zhao B."/>
            <person name="Wang Z."/>
            <person name="Yu L."/>
            <person name="Li Y."/>
            <person name="Sun Y."/>
            <person name="Li W."/>
            <person name="Chen Y."/>
            <person name="Li Y."/>
            <person name="Zhang Y."/>
            <person name="Ai D."/>
            <person name="Zhao J."/>
            <person name="Shang C."/>
            <person name="Ma Y."/>
            <person name="Wu B."/>
            <person name="Wang M."/>
            <person name="Gao L."/>
            <person name="Sun D."/>
            <person name="Zhang P."/>
            <person name="Guo F."/>
            <person name="Wang W."/>
            <person name="Li Y."/>
            <person name="Wang J."/>
            <person name="Varshney R.K."/>
            <person name="Wang J."/>
            <person name="Ling H.Q."/>
            <person name="Wan P."/>
        </authorList>
    </citation>
    <scope>NUCLEOTIDE SEQUENCE</scope>
    <source>
        <strain evidence="2">cv. Jingnong 6</strain>
    </source>
</reference>
<dbReference type="Gramene" id="KOM31135">
    <property type="protein sequence ID" value="KOM31135"/>
    <property type="gene ID" value="LR48_Vigan01g069000"/>
</dbReference>
<protein>
    <submittedName>
        <fullName evidence="1">Uncharacterized protein</fullName>
    </submittedName>
</protein>
<proteinExistence type="predicted"/>
<gene>
    <name evidence="1" type="ORF">LR48_Vigan01g069000</name>
</gene>
<dbReference type="Proteomes" id="UP000053144">
    <property type="component" value="Chromosome 1"/>
</dbReference>
<dbReference type="EMBL" id="CM003371">
    <property type="protein sequence ID" value="KOM31135.1"/>
    <property type="molecule type" value="Genomic_DNA"/>
</dbReference>
<sequence length="59" mass="6472">MVVVGDASVDDLGGAKKLNHAVGGGRNCMDKWLCFTIWIFELKLKEILGAIFGLFGMRE</sequence>
<name>A0A0L9TKQ7_PHAAN</name>
<organism evidence="1 2">
    <name type="scientific">Phaseolus angularis</name>
    <name type="common">Azuki bean</name>
    <name type="synonym">Vigna angularis</name>
    <dbReference type="NCBI Taxonomy" id="3914"/>
    <lineage>
        <taxon>Eukaryota</taxon>
        <taxon>Viridiplantae</taxon>
        <taxon>Streptophyta</taxon>
        <taxon>Embryophyta</taxon>
        <taxon>Tracheophyta</taxon>
        <taxon>Spermatophyta</taxon>
        <taxon>Magnoliopsida</taxon>
        <taxon>eudicotyledons</taxon>
        <taxon>Gunneridae</taxon>
        <taxon>Pentapetalae</taxon>
        <taxon>rosids</taxon>
        <taxon>fabids</taxon>
        <taxon>Fabales</taxon>
        <taxon>Fabaceae</taxon>
        <taxon>Papilionoideae</taxon>
        <taxon>50 kb inversion clade</taxon>
        <taxon>NPAAA clade</taxon>
        <taxon>indigoferoid/millettioid clade</taxon>
        <taxon>Phaseoleae</taxon>
        <taxon>Vigna</taxon>
    </lineage>
</organism>
<evidence type="ECO:0000313" key="1">
    <source>
        <dbReference type="EMBL" id="KOM31135.1"/>
    </source>
</evidence>
<accession>A0A0L9TKQ7</accession>